<organism evidence="1 2">
    <name type="scientific">Actinoplanes flavus</name>
    <dbReference type="NCBI Taxonomy" id="2820290"/>
    <lineage>
        <taxon>Bacteria</taxon>
        <taxon>Bacillati</taxon>
        <taxon>Actinomycetota</taxon>
        <taxon>Actinomycetes</taxon>
        <taxon>Micromonosporales</taxon>
        <taxon>Micromonosporaceae</taxon>
        <taxon>Actinoplanes</taxon>
    </lineage>
</organism>
<comment type="caution">
    <text evidence="1">The sequence shown here is derived from an EMBL/GenBank/DDBJ whole genome shotgun (WGS) entry which is preliminary data.</text>
</comment>
<proteinExistence type="predicted"/>
<dbReference type="Proteomes" id="UP000679690">
    <property type="component" value="Unassembled WGS sequence"/>
</dbReference>
<evidence type="ECO:0000313" key="1">
    <source>
        <dbReference type="EMBL" id="MBO3741525.1"/>
    </source>
</evidence>
<sequence length="178" mass="19988">MINVAVGGPQGVGKSSALRQLALLRPEFRVMFFGDQLPDDFRSRSPQDKAALRAQVTERFLARMASGGPATVVDLHYVDPREADPKIQRMEFLSHFDLLVFLTVPLEVLRERRAADRSRTDRSLVAAELGQDVRAHLDYFGELVAAGFRAVLVDCQEPPTEIARKLLDRIDTIRGRDM</sequence>
<dbReference type="Pfam" id="PF13671">
    <property type="entry name" value="AAA_33"/>
    <property type="match status" value="1"/>
</dbReference>
<evidence type="ECO:0008006" key="3">
    <source>
        <dbReference type="Google" id="ProtNLM"/>
    </source>
</evidence>
<dbReference type="InterPro" id="IPR027417">
    <property type="entry name" value="P-loop_NTPase"/>
</dbReference>
<name>A0ABS3USH1_9ACTN</name>
<accession>A0ABS3USH1</accession>
<dbReference type="Gene3D" id="3.40.50.300">
    <property type="entry name" value="P-loop containing nucleotide triphosphate hydrolases"/>
    <property type="match status" value="1"/>
</dbReference>
<gene>
    <name evidence="1" type="ORF">J5X75_28855</name>
</gene>
<reference evidence="1 2" key="1">
    <citation type="submission" date="2021-03" db="EMBL/GenBank/DDBJ databases">
        <title>Actinoplanes flavus sp. nov., a novel actinomycete isolated from Coconut Palm rhizosphere soil.</title>
        <authorList>
            <person name="Luo X."/>
        </authorList>
    </citation>
    <scope>NUCLEOTIDE SEQUENCE [LARGE SCALE GENOMIC DNA]</scope>
    <source>
        <strain evidence="1 2">NEAU-H7</strain>
    </source>
</reference>
<dbReference type="RefSeq" id="WP_208470669.1">
    <property type="nucleotide sequence ID" value="NZ_JAGFNS010000021.1"/>
</dbReference>
<dbReference type="SUPFAM" id="SSF52540">
    <property type="entry name" value="P-loop containing nucleoside triphosphate hydrolases"/>
    <property type="match status" value="1"/>
</dbReference>
<dbReference type="EMBL" id="JAGFNS010000021">
    <property type="protein sequence ID" value="MBO3741525.1"/>
    <property type="molecule type" value="Genomic_DNA"/>
</dbReference>
<protein>
    <recommendedName>
        <fullName evidence="3">Thymidylate kinase</fullName>
    </recommendedName>
</protein>
<evidence type="ECO:0000313" key="2">
    <source>
        <dbReference type="Proteomes" id="UP000679690"/>
    </source>
</evidence>
<keyword evidence="2" id="KW-1185">Reference proteome</keyword>